<dbReference type="PANTHER" id="PTHR31845">
    <property type="entry name" value="FINGER DOMAIN PROTEIN, PUTATIVE-RELATED"/>
    <property type="match status" value="1"/>
</dbReference>
<dbReference type="AlphaFoldDB" id="A0A0D2GQX6"/>
<reference evidence="8 9" key="1">
    <citation type="submission" date="2015-01" db="EMBL/GenBank/DDBJ databases">
        <title>The Genome Sequence of Rhinocladiella mackenzie CBS 650.93.</title>
        <authorList>
            <consortium name="The Broad Institute Genomics Platform"/>
            <person name="Cuomo C."/>
            <person name="de Hoog S."/>
            <person name="Gorbushina A."/>
            <person name="Stielow B."/>
            <person name="Teixiera M."/>
            <person name="Abouelleil A."/>
            <person name="Chapman S.B."/>
            <person name="Priest M."/>
            <person name="Young S.K."/>
            <person name="Wortman J."/>
            <person name="Nusbaum C."/>
            <person name="Birren B."/>
        </authorList>
    </citation>
    <scope>NUCLEOTIDE SEQUENCE [LARGE SCALE GENOMIC DNA]</scope>
    <source>
        <strain evidence="8 9">CBS 650.93</strain>
    </source>
</reference>
<keyword evidence="5" id="KW-0539">Nucleus</keyword>
<protein>
    <recommendedName>
        <fullName evidence="7">Xylanolytic transcriptional activator regulatory domain-containing protein</fullName>
    </recommendedName>
</protein>
<keyword evidence="2" id="KW-0805">Transcription regulation</keyword>
<evidence type="ECO:0000313" key="8">
    <source>
        <dbReference type="EMBL" id="KIX00718.1"/>
    </source>
</evidence>
<proteinExistence type="predicted"/>
<evidence type="ECO:0000313" key="9">
    <source>
        <dbReference type="Proteomes" id="UP000053617"/>
    </source>
</evidence>
<feature type="compositionally biased region" description="Polar residues" evidence="6">
    <location>
        <begin position="61"/>
        <end position="73"/>
    </location>
</feature>
<dbReference type="VEuPathDB" id="FungiDB:Z518_09783"/>
<dbReference type="PANTHER" id="PTHR31845:SF21">
    <property type="entry name" value="REGULATORY PROTEIN LEU3"/>
    <property type="match status" value="1"/>
</dbReference>
<evidence type="ECO:0000256" key="5">
    <source>
        <dbReference type="ARBA" id="ARBA00023242"/>
    </source>
</evidence>
<dbReference type="HOGENOM" id="CLU_011455_3_2_1"/>
<dbReference type="GO" id="GO:0000976">
    <property type="term" value="F:transcription cis-regulatory region binding"/>
    <property type="evidence" value="ECO:0007669"/>
    <property type="project" value="TreeGrafter"/>
</dbReference>
<organism evidence="8 9">
    <name type="scientific">Rhinocladiella mackenziei CBS 650.93</name>
    <dbReference type="NCBI Taxonomy" id="1442369"/>
    <lineage>
        <taxon>Eukaryota</taxon>
        <taxon>Fungi</taxon>
        <taxon>Dikarya</taxon>
        <taxon>Ascomycota</taxon>
        <taxon>Pezizomycotina</taxon>
        <taxon>Eurotiomycetes</taxon>
        <taxon>Chaetothyriomycetidae</taxon>
        <taxon>Chaetothyriales</taxon>
        <taxon>Herpotrichiellaceae</taxon>
        <taxon>Rhinocladiella</taxon>
    </lineage>
</organism>
<evidence type="ECO:0000256" key="6">
    <source>
        <dbReference type="SAM" id="MobiDB-lite"/>
    </source>
</evidence>
<evidence type="ECO:0000256" key="3">
    <source>
        <dbReference type="ARBA" id="ARBA00023125"/>
    </source>
</evidence>
<keyword evidence="9" id="KW-1185">Reference proteome</keyword>
<dbReference type="SMART" id="SM00906">
    <property type="entry name" value="Fungal_trans"/>
    <property type="match status" value="1"/>
</dbReference>
<comment type="subcellular location">
    <subcellularLocation>
        <location evidence="1">Nucleus</location>
    </subcellularLocation>
</comment>
<keyword evidence="4" id="KW-0804">Transcription</keyword>
<dbReference type="InterPro" id="IPR051089">
    <property type="entry name" value="prtT"/>
</dbReference>
<dbReference type="OrthoDB" id="3163292at2759"/>
<dbReference type="GO" id="GO:0000981">
    <property type="term" value="F:DNA-binding transcription factor activity, RNA polymerase II-specific"/>
    <property type="evidence" value="ECO:0007669"/>
    <property type="project" value="TreeGrafter"/>
</dbReference>
<dbReference type="RefSeq" id="XP_013267854.1">
    <property type="nucleotide sequence ID" value="XM_013412400.1"/>
</dbReference>
<evidence type="ECO:0000256" key="1">
    <source>
        <dbReference type="ARBA" id="ARBA00004123"/>
    </source>
</evidence>
<dbReference type="GO" id="GO:0006351">
    <property type="term" value="P:DNA-templated transcription"/>
    <property type="evidence" value="ECO:0007669"/>
    <property type="project" value="InterPro"/>
</dbReference>
<evidence type="ECO:0000256" key="2">
    <source>
        <dbReference type="ARBA" id="ARBA00023015"/>
    </source>
</evidence>
<evidence type="ECO:0000259" key="7">
    <source>
        <dbReference type="SMART" id="SM00906"/>
    </source>
</evidence>
<feature type="compositionally biased region" description="Low complexity" evidence="6">
    <location>
        <begin position="12"/>
        <end position="23"/>
    </location>
</feature>
<feature type="region of interest" description="Disordered" evidence="6">
    <location>
        <begin position="1"/>
        <end position="73"/>
    </location>
</feature>
<dbReference type="GeneID" id="25297854"/>
<gene>
    <name evidence="8" type="ORF">Z518_09783</name>
</gene>
<name>A0A0D2GQX6_9EURO</name>
<dbReference type="EMBL" id="KN847482">
    <property type="protein sequence ID" value="KIX00718.1"/>
    <property type="molecule type" value="Genomic_DNA"/>
</dbReference>
<dbReference type="GO" id="GO:0005634">
    <property type="term" value="C:nucleus"/>
    <property type="evidence" value="ECO:0007669"/>
    <property type="project" value="UniProtKB-SubCell"/>
</dbReference>
<dbReference type="Pfam" id="PF04082">
    <property type="entry name" value="Fungal_trans"/>
    <property type="match status" value="1"/>
</dbReference>
<keyword evidence="3" id="KW-0238">DNA-binding</keyword>
<dbReference type="CDD" id="cd12148">
    <property type="entry name" value="fungal_TF_MHR"/>
    <property type="match status" value="1"/>
</dbReference>
<evidence type="ECO:0000256" key="4">
    <source>
        <dbReference type="ARBA" id="ARBA00023163"/>
    </source>
</evidence>
<dbReference type="InterPro" id="IPR007219">
    <property type="entry name" value="XnlR_reg_dom"/>
</dbReference>
<dbReference type="GO" id="GO:0008270">
    <property type="term" value="F:zinc ion binding"/>
    <property type="evidence" value="ECO:0007669"/>
    <property type="project" value="InterPro"/>
</dbReference>
<sequence>MENEIQQLRQALLNSTPSTSSSNQFRERNDDVPNPSDWEAQLSDSPSETVNPPPIPFLALPQQSPGRTPATSSSAPYRILGDVGLTIGQVTEHFKTYFGRCHRYLPFKMRAHSADDIYSKCPLLFWVICAVTSSLKSQFQLAPMIQAMIADILHSSAHSIETVQALLILCMWPFRITKLIDDPSYFYCGLATQIGLQLGLHRPNQTHSHHYSAETNSTGKDDEVKLTTWLACFVVNQMQSSCLGIPPSTSADFHLLKSFDNPAVDSDLSQLCRIYQLLSQSTLAISVNGSTPSGMLESDARLNMMKLCGEQLSELQVQHLENMSIVVKIHFLCSRLQLWSFALLGDMYMSKELQDIIKKAEDDACEIIELCYGMNLTVAPYHICRAICYSAVALARIIRLAQTTRSEVLEDIIERVRHALSSASSSEDDIINKASVMLRKLPYLEDRRRSPPILSRMGASLLYDSMKMCWENSHESRPNDQLENISLDGFDWSSLAL</sequence>
<dbReference type="Proteomes" id="UP000053617">
    <property type="component" value="Unassembled WGS sequence"/>
</dbReference>
<dbReference type="STRING" id="1442369.A0A0D2GQX6"/>
<accession>A0A0D2GQX6</accession>
<feature type="domain" description="Xylanolytic transcriptional activator regulatory" evidence="7">
    <location>
        <begin position="184"/>
        <end position="263"/>
    </location>
</feature>